<feature type="domain" description="GAIN-B" evidence="11">
    <location>
        <begin position="226"/>
        <end position="371"/>
    </location>
</feature>
<dbReference type="InterPro" id="IPR008078">
    <property type="entry name" value="GPCR_2_Ig-hepta-like_rcpt"/>
</dbReference>
<feature type="signal peptide" evidence="10">
    <location>
        <begin position="1"/>
        <end position="18"/>
    </location>
</feature>
<feature type="transmembrane region" description="Helical" evidence="9">
    <location>
        <begin position="606"/>
        <end position="629"/>
    </location>
</feature>
<dbReference type="GO" id="GO:0016020">
    <property type="term" value="C:membrane"/>
    <property type="evidence" value="ECO:0007669"/>
    <property type="project" value="UniProtKB-SubCell"/>
</dbReference>
<dbReference type="GeneID" id="114024997"/>
<dbReference type="PRINTS" id="PR01695">
    <property type="entry name" value="IGHEPTARCPTR"/>
</dbReference>
<proteinExistence type="inferred from homology"/>
<reference evidence="13" key="3">
    <citation type="submission" date="2025-09" db="UniProtKB">
        <authorList>
            <consortium name="Ensembl"/>
        </authorList>
    </citation>
    <scope>IDENTIFICATION</scope>
</reference>
<evidence type="ECO:0000256" key="4">
    <source>
        <dbReference type="ARBA" id="ARBA00022729"/>
    </source>
</evidence>
<keyword evidence="4 10" id="KW-0732">Signal</keyword>
<dbReference type="PANTHER" id="PTHR45813">
    <property type="entry name" value="IG-LIKE DOMAIN-CONTAINING PROTEIN"/>
    <property type="match status" value="1"/>
</dbReference>
<evidence type="ECO:0000256" key="6">
    <source>
        <dbReference type="ARBA" id="ARBA00023136"/>
    </source>
</evidence>
<evidence type="ECO:0000256" key="8">
    <source>
        <dbReference type="ARBA" id="ARBA00023180"/>
    </source>
</evidence>
<feature type="domain" description="G-protein coupled receptors family 2 profile 2" evidence="12">
    <location>
        <begin position="375"/>
        <end position="630"/>
    </location>
</feature>
<dbReference type="OMA" id="MLMQKCP"/>
<reference evidence="13" key="2">
    <citation type="submission" date="2025-08" db="UniProtKB">
        <authorList>
            <consortium name="Ensembl"/>
        </authorList>
    </citation>
    <scope>IDENTIFICATION</scope>
</reference>
<keyword evidence="8" id="KW-0325">Glycoprotein</keyword>
<dbReference type="RefSeq" id="XP_027694113.1">
    <property type="nucleotide sequence ID" value="XM_027838312.1"/>
</dbReference>
<feature type="transmembrane region" description="Helical" evidence="9">
    <location>
        <begin position="492"/>
        <end position="512"/>
    </location>
</feature>
<dbReference type="FunFam" id="1.20.1070.10:FF:000058">
    <property type="entry name" value="Adhesion G protein-coupled receptor F5"/>
    <property type="match status" value="1"/>
</dbReference>
<dbReference type="PROSITE" id="PS50261">
    <property type="entry name" value="G_PROTEIN_RECEP_F2_4"/>
    <property type="match status" value="1"/>
</dbReference>
<dbReference type="PANTHER" id="PTHR45813:SF6">
    <property type="entry name" value="ADHESION G-PROTEIN COUPLED RECEPTOR F2"/>
    <property type="match status" value="1"/>
</dbReference>
<keyword evidence="6 9" id="KW-0472">Membrane</keyword>
<dbReference type="Proteomes" id="UP000314987">
    <property type="component" value="Unassembled WGS sequence"/>
</dbReference>
<dbReference type="Pfam" id="PF00002">
    <property type="entry name" value="7tm_2"/>
    <property type="match status" value="1"/>
</dbReference>
<evidence type="ECO:0000256" key="2">
    <source>
        <dbReference type="ARBA" id="ARBA00007343"/>
    </source>
</evidence>
<dbReference type="AlphaFoldDB" id="A0A4X2JZD4"/>
<comment type="subcellular location">
    <subcellularLocation>
        <location evidence="1">Membrane</location>
        <topology evidence="1">Multi-pass membrane protein</topology>
    </subcellularLocation>
</comment>
<gene>
    <name evidence="13" type="primary">ADGRF2</name>
</gene>
<dbReference type="RefSeq" id="XP_027694114.1">
    <property type="nucleotide sequence ID" value="XM_027838313.1"/>
</dbReference>
<keyword evidence="7" id="KW-1015">Disulfide bond</keyword>
<accession>A0A4X2JZD4</accession>
<dbReference type="FunFam" id="2.60.220.50:FF:000015">
    <property type="entry name" value="Adhesion G protein-coupled receptor F4"/>
    <property type="match status" value="1"/>
</dbReference>
<feature type="transmembrane region" description="Helical" evidence="9">
    <location>
        <begin position="532"/>
        <end position="556"/>
    </location>
</feature>
<dbReference type="PRINTS" id="PR00249">
    <property type="entry name" value="GPCRSECRETIN"/>
</dbReference>
<comment type="similarity">
    <text evidence="2">Belongs to the G-protein coupled receptor 2 family. Adhesion G-protein coupled receptor (ADGR) subfamily.</text>
</comment>
<feature type="transmembrane region" description="Helical" evidence="9">
    <location>
        <begin position="577"/>
        <end position="600"/>
    </location>
</feature>
<dbReference type="Gene3D" id="1.20.1070.10">
    <property type="entry name" value="Rhodopsin 7-helix transmembrane proteins"/>
    <property type="match status" value="1"/>
</dbReference>
<feature type="transmembrane region" description="Helical" evidence="9">
    <location>
        <begin position="457"/>
        <end position="480"/>
    </location>
</feature>
<evidence type="ECO:0000256" key="7">
    <source>
        <dbReference type="ARBA" id="ARBA00023157"/>
    </source>
</evidence>
<evidence type="ECO:0000259" key="12">
    <source>
        <dbReference type="PROSITE" id="PS50261"/>
    </source>
</evidence>
<dbReference type="Gene3D" id="2.60.220.50">
    <property type="match status" value="1"/>
</dbReference>
<evidence type="ECO:0000256" key="10">
    <source>
        <dbReference type="SAM" id="SignalP"/>
    </source>
</evidence>
<dbReference type="GO" id="GO:0004930">
    <property type="term" value="F:G protein-coupled receptor activity"/>
    <property type="evidence" value="ECO:0007669"/>
    <property type="project" value="InterPro"/>
</dbReference>
<evidence type="ECO:0000256" key="5">
    <source>
        <dbReference type="ARBA" id="ARBA00022989"/>
    </source>
</evidence>
<dbReference type="RefSeq" id="XP_027694115.1">
    <property type="nucleotide sequence ID" value="XM_027838314.1"/>
</dbReference>
<dbReference type="GO" id="GO:0007166">
    <property type="term" value="P:cell surface receptor signaling pathway"/>
    <property type="evidence" value="ECO:0007669"/>
    <property type="project" value="InterPro"/>
</dbReference>
<name>A0A4X2JZD4_VOMUR</name>
<evidence type="ECO:0000256" key="1">
    <source>
        <dbReference type="ARBA" id="ARBA00004141"/>
    </source>
</evidence>
<evidence type="ECO:0000256" key="3">
    <source>
        <dbReference type="ARBA" id="ARBA00022692"/>
    </source>
</evidence>
<sequence length="667" mass="74157">MSLVILLSCLAFFQSTESCKTHCQDVNKNRVQVTGRTQDCEGPCVENSHCFQACASGLEGNVGFLCRNKEWQKSTDTCRTLNVLTIFEDAPKIIPNIFSATPSKIGKHETITDVLMQRCPKDLSCILKGIQRSPQIPGNIEVIVELLHNISRVLSEDVDEVKMQSYSIIANHILDSRSISHWTFVPERSSSSILLQSMISFVKNLLLHEHSLDISEEFIHILGINISKDSGQESLSFSMKVNDTENEVTGLVLLPQEELQKLSLPSQAISIAFPTLGAILEASFFENVTVNGLILSVILPKELQRISLVFDKITKFRGGRTQCVGWHPTENKWDEEACEMALDGMDQTLCSCQSNKRFTSFSILMSPHVPESTVLLYIMYIGLGISIGSLILCLIIEAMVWRQVMKTEISYLRHVCIVNIAATLLMADTGFIVASLFSNLAQHHNGCVAVTFFIHFFYLSVFFWMFVMALLILYGIVIVFHTIPKSVVMTSAFSVGYGCPLIIAVITVAATEPGQGYVRPMTCWLNWDNTKALLAFVVPALAIVVMNLITVGIVIVKTQRPSIGSPIAQEMATIVRISKNVAILTPLLGLTWGFGIAIVIEKNSLAFHIIFSLLNAFQGFFILAFGTFLDQKIRDALKVRISSVKWLSRLSEHFSSESSHHPTKESH</sequence>
<dbReference type="InterPro" id="IPR046338">
    <property type="entry name" value="GAIN_dom_sf"/>
</dbReference>
<evidence type="ECO:0000259" key="11">
    <source>
        <dbReference type="PROSITE" id="PS50221"/>
    </source>
</evidence>
<dbReference type="Ensembl" id="ENSVURT00010005735.1">
    <property type="protein sequence ID" value="ENSVURP00010005064.1"/>
    <property type="gene ID" value="ENSVURG00010003986.1"/>
</dbReference>
<dbReference type="RefSeq" id="XP_027694116.1">
    <property type="nucleotide sequence ID" value="XM_027838315.1"/>
</dbReference>
<evidence type="ECO:0000313" key="14">
    <source>
        <dbReference type="Proteomes" id="UP000314987"/>
    </source>
</evidence>
<dbReference type="InterPro" id="IPR051587">
    <property type="entry name" value="Adhesion_GPCR"/>
</dbReference>
<keyword evidence="5 9" id="KW-1133">Transmembrane helix</keyword>
<evidence type="ECO:0000313" key="13">
    <source>
        <dbReference type="Ensembl" id="ENSVURP00010005064.1"/>
    </source>
</evidence>
<feature type="transmembrane region" description="Helical" evidence="9">
    <location>
        <begin position="374"/>
        <end position="396"/>
    </location>
</feature>
<dbReference type="GeneTree" id="ENSGT00940000162401"/>
<dbReference type="GO" id="GO:0007189">
    <property type="term" value="P:adenylate cyclase-activating G protein-coupled receptor signaling pathway"/>
    <property type="evidence" value="ECO:0007669"/>
    <property type="project" value="TreeGrafter"/>
</dbReference>
<dbReference type="InterPro" id="IPR000832">
    <property type="entry name" value="GPCR_2_secretin-like"/>
</dbReference>
<keyword evidence="14" id="KW-1185">Reference proteome</keyword>
<dbReference type="CTD" id="435529"/>
<dbReference type="InterPro" id="IPR057244">
    <property type="entry name" value="GAIN_B"/>
</dbReference>
<dbReference type="PROSITE" id="PS50221">
    <property type="entry name" value="GAIN_B"/>
    <property type="match status" value="1"/>
</dbReference>
<protein>
    <submittedName>
        <fullName evidence="13">Adhesion G protein-coupled receptor F2</fullName>
    </submittedName>
</protein>
<keyword evidence="3 9" id="KW-0812">Transmembrane</keyword>
<dbReference type="STRING" id="29139.ENSVURP00010005064"/>
<dbReference type="InterPro" id="IPR017981">
    <property type="entry name" value="GPCR_2-like_7TM"/>
</dbReference>
<feature type="transmembrane region" description="Helical" evidence="9">
    <location>
        <begin position="417"/>
        <end position="437"/>
    </location>
</feature>
<feature type="chain" id="PRO_5021195438" evidence="10">
    <location>
        <begin position="19"/>
        <end position="667"/>
    </location>
</feature>
<evidence type="ECO:0000256" key="9">
    <source>
        <dbReference type="SAM" id="Phobius"/>
    </source>
</evidence>
<dbReference type="OrthoDB" id="10040049at2759"/>
<organism evidence="13 14">
    <name type="scientific">Vombatus ursinus</name>
    <name type="common">Common wombat</name>
    <dbReference type="NCBI Taxonomy" id="29139"/>
    <lineage>
        <taxon>Eukaryota</taxon>
        <taxon>Metazoa</taxon>
        <taxon>Chordata</taxon>
        <taxon>Craniata</taxon>
        <taxon>Vertebrata</taxon>
        <taxon>Euteleostomi</taxon>
        <taxon>Mammalia</taxon>
        <taxon>Metatheria</taxon>
        <taxon>Diprotodontia</taxon>
        <taxon>Vombatidae</taxon>
        <taxon>Vombatus</taxon>
    </lineage>
</organism>
<reference evidence="14" key="1">
    <citation type="submission" date="2018-12" db="EMBL/GenBank/DDBJ databases">
        <authorList>
            <person name="Yazar S."/>
        </authorList>
    </citation>
    <scope>NUCLEOTIDE SEQUENCE [LARGE SCALE GENOMIC DNA]</scope>
</reference>